<evidence type="ECO:0000256" key="5">
    <source>
        <dbReference type="SAM" id="Phobius"/>
    </source>
</evidence>
<evidence type="ECO:0000256" key="2">
    <source>
        <dbReference type="ARBA" id="ARBA00022692"/>
    </source>
</evidence>
<dbReference type="GO" id="GO:0016020">
    <property type="term" value="C:membrane"/>
    <property type="evidence" value="ECO:0007669"/>
    <property type="project" value="UniProtKB-SubCell"/>
</dbReference>
<reference evidence="7" key="2">
    <citation type="journal article" date="2023" name="Biology">
        <title>Prokaryotic Life Associated with Coal-Fire Gas Vents Revealed by Metagenomics.</title>
        <authorList>
            <person name="Kadnikov V.V."/>
            <person name="Mardanov A.V."/>
            <person name="Beletsky A.V."/>
            <person name="Karnachuk O.V."/>
            <person name="Ravin N.V."/>
        </authorList>
    </citation>
    <scope>NUCLEOTIDE SEQUENCE</scope>
    <source>
        <strain evidence="7">Bu02</strain>
    </source>
</reference>
<keyword evidence="7" id="KW-0436">Ligase</keyword>
<dbReference type="Pfam" id="PF04932">
    <property type="entry name" value="Wzy_C"/>
    <property type="match status" value="1"/>
</dbReference>
<dbReference type="AlphaFoldDB" id="A0AAT9LAA3"/>
<feature type="transmembrane region" description="Helical" evidence="5">
    <location>
        <begin position="253"/>
        <end position="270"/>
    </location>
</feature>
<keyword evidence="3 5" id="KW-1133">Transmembrane helix</keyword>
<feature type="transmembrane region" description="Helical" evidence="5">
    <location>
        <begin position="475"/>
        <end position="492"/>
    </location>
</feature>
<feature type="transmembrane region" description="Helical" evidence="5">
    <location>
        <begin position="60"/>
        <end position="79"/>
    </location>
</feature>
<feature type="transmembrane region" description="Helical" evidence="5">
    <location>
        <begin position="290"/>
        <end position="314"/>
    </location>
</feature>
<evidence type="ECO:0000256" key="1">
    <source>
        <dbReference type="ARBA" id="ARBA00004141"/>
    </source>
</evidence>
<protein>
    <submittedName>
        <fullName evidence="7">O-antigen ligase family protein</fullName>
    </submittedName>
</protein>
<sequence>MGEHGEAIGIYGSSRLYGYLSSFADHLSRKTLCFLAWGKDAFDASLTGAFLRRCCESLKAACAGSVFVKIGIWGLGLFVAPSGEPLRMETFLGAIAAAGCFMPTEILILAALFFLFLTLWERAAETHDRSSRPGQIRGYGGLLALPGFGLFLPLAVTFLFLAGAAVSSVVPRASAVSFLIWCFYILFFLMGFDAAFRGKAESVIWPVLAGVTLSSLVGIYQHFSGWQPPRSWLDEKFEGEIVRVVGTFTNPTFFAEMIGLALPVTLALLLKSRAWKDRIVLSGYAACQGFALILTYSRGAWLGFMVSFAVMAVFYERKLLILGVLAAVAALFLAPPVLVERLLSSFTLDDSSNSYRMFIWRGSIALLKANFLRGVGLGAESFVHVYPEYMIIQTPAPHAHSTYLEMLIELGLLGFAALMWFLVAWASYVFFTILKAEGRWGKRWAEIGILSGIFSAIAGHMVQGVVEYTWYSPKIAMVYWLWVGLSAGIAALRRRDEVGLSRDRAR</sequence>
<evidence type="ECO:0000256" key="3">
    <source>
        <dbReference type="ARBA" id="ARBA00022989"/>
    </source>
</evidence>
<feature type="transmembrane region" description="Helical" evidence="5">
    <location>
        <begin position="203"/>
        <end position="223"/>
    </location>
</feature>
<feature type="transmembrane region" description="Helical" evidence="5">
    <location>
        <begin position="320"/>
        <end position="343"/>
    </location>
</feature>
<dbReference type="InterPro" id="IPR051533">
    <property type="entry name" value="WaaL-like"/>
</dbReference>
<dbReference type="InterPro" id="IPR007016">
    <property type="entry name" value="O-antigen_ligase-rel_domated"/>
</dbReference>
<dbReference type="PANTHER" id="PTHR37422:SF13">
    <property type="entry name" value="LIPOPOLYSACCHARIDE BIOSYNTHESIS PROTEIN PA4999-RELATED"/>
    <property type="match status" value="1"/>
</dbReference>
<evidence type="ECO:0000256" key="4">
    <source>
        <dbReference type="ARBA" id="ARBA00023136"/>
    </source>
</evidence>
<comment type="subcellular location">
    <subcellularLocation>
        <location evidence="1">Membrane</location>
        <topology evidence="1">Multi-pass membrane protein</topology>
    </subcellularLocation>
</comment>
<feature type="transmembrane region" description="Helical" evidence="5">
    <location>
        <begin position="178"/>
        <end position="196"/>
    </location>
</feature>
<feature type="transmembrane region" description="Helical" evidence="5">
    <location>
        <begin position="141"/>
        <end position="166"/>
    </location>
</feature>
<dbReference type="GO" id="GO:0016874">
    <property type="term" value="F:ligase activity"/>
    <property type="evidence" value="ECO:0007669"/>
    <property type="project" value="UniProtKB-KW"/>
</dbReference>
<proteinExistence type="predicted"/>
<feature type="transmembrane region" description="Helical" evidence="5">
    <location>
        <begin position="364"/>
        <end position="386"/>
    </location>
</feature>
<name>A0AAT9LAA3_9FIRM</name>
<evidence type="ECO:0000259" key="6">
    <source>
        <dbReference type="Pfam" id="PF04932"/>
    </source>
</evidence>
<feature type="transmembrane region" description="Helical" evidence="5">
    <location>
        <begin position="91"/>
        <end position="120"/>
    </location>
</feature>
<reference evidence="7" key="1">
    <citation type="submission" date="2020-10" db="EMBL/GenBank/DDBJ databases">
        <authorList>
            <person name="Kadnikov V."/>
            <person name="Beletsky A.V."/>
            <person name="Mardanov A.V."/>
            <person name="Karnachuk O.V."/>
            <person name="Ravin N.V."/>
        </authorList>
    </citation>
    <scope>NUCLEOTIDE SEQUENCE</scope>
    <source>
        <strain evidence="7">Bu02</strain>
    </source>
</reference>
<feature type="transmembrane region" description="Helical" evidence="5">
    <location>
        <begin position="443"/>
        <end position="463"/>
    </location>
</feature>
<gene>
    <name evidence="7" type="ORF">IMF26_08340</name>
</gene>
<dbReference type="PANTHER" id="PTHR37422">
    <property type="entry name" value="TEICHURONIC ACID BIOSYNTHESIS PROTEIN TUAE"/>
    <property type="match status" value="1"/>
</dbReference>
<evidence type="ECO:0000313" key="7">
    <source>
        <dbReference type="EMBL" id="QUL98060.1"/>
    </source>
</evidence>
<keyword evidence="2 5" id="KW-0812">Transmembrane</keyword>
<dbReference type="EMBL" id="CP062796">
    <property type="protein sequence ID" value="QUL98060.1"/>
    <property type="molecule type" value="Genomic_DNA"/>
</dbReference>
<organism evidence="7">
    <name type="scientific">Candidatus Fermentithermobacillus carboniphilus</name>
    <dbReference type="NCBI Taxonomy" id="3085328"/>
    <lineage>
        <taxon>Bacteria</taxon>
        <taxon>Bacillati</taxon>
        <taxon>Bacillota</taxon>
        <taxon>Candidatus Fermentithermobacillia</taxon>
        <taxon>Candidatus Fermentithermobacillales</taxon>
        <taxon>Candidatus Fermentithermobacillaceae</taxon>
        <taxon>Candidatus Fermentithermobacillus</taxon>
    </lineage>
</organism>
<keyword evidence="4 5" id="KW-0472">Membrane</keyword>
<feature type="domain" description="O-antigen ligase-related" evidence="6">
    <location>
        <begin position="285"/>
        <end position="418"/>
    </location>
</feature>
<feature type="transmembrane region" description="Helical" evidence="5">
    <location>
        <begin position="406"/>
        <end position="431"/>
    </location>
</feature>
<accession>A0AAT9LAA3</accession>
<dbReference type="KEGG" id="fcz:IMF26_08340"/>